<dbReference type="SUPFAM" id="SSF53474">
    <property type="entry name" value="alpha/beta-Hydrolases"/>
    <property type="match status" value="1"/>
</dbReference>
<dbReference type="PANTHER" id="PTHR47751">
    <property type="entry name" value="SUPERFAMILY HYDROLASE, PUTATIVE (AFU_ORTHOLOGUE AFUA_2G16580)-RELATED"/>
    <property type="match status" value="1"/>
</dbReference>
<accession>A0AB33KTW0</accession>
<gene>
    <name evidence="1" type="ORF">Pbs1_04850</name>
</gene>
<evidence type="ECO:0000313" key="1">
    <source>
        <dbReference type="EMBL" id="BFP67142.1"/>
    </source>
</evidence>
<dbReference type="Gene3D" id="1.10.10.800">
    <property type="match status" value="1"/>
</dbReference>
<proteinExistence type="predicted"/>
<organism evidence="1">
    <name type="scientific">Tenacibaculum sp. Pbs-1</name>
    <dbReference type="NCBI Taxonomy" id="3238748"/>
    <lineage>
        <taxon>Bacteria</taxon>
        <taxon>Pseudomonadati</taxon>
        <taxon>Bacteroidota</taxon>
        <taxon>Flavobacteriia</taxon>
        <taxon>Flavobacteriales</taxon>
        <taxon>Flavobacteriaceae</taxon>
        <taxon>Tenacibaculum</taxon>
    </lineage>
</organism>
<keyword evidence="1" id="KW-0378">Hydrolase</keyword>
<dbReference type="InterPro" id="IPR051411">
    <property type="entry name" value="Polyketide_trans_af380"/>
</dbReference>
<dbReference type="EMBL" id="AP035888">
    <property type="protein sequence ID" value="BFP67142.1"/>
    <property type="molecule type" value="Genomic_DNA"/>
</dbReference>
<name>A0AB33KTW0_9FLAO</name>
<reference evidence="1" key="1">
    <citation type="submission" date="2024-08" db="EMBL/GenBank/DDBJ databases">
        <title>Whole genome sequence of Tenacibaculum sp. strain pbs-1 associated with black-spot shell disease in Akoya pearl oysters.</title>
        <authorList>
            <person name="Sakatoku A."/>
            <person name="Suzuki T."/>
            <person name="Hatano K."/>
            <person name="Seki M."/>
            <person name="Tanaka D."/>
            <person name="Nakamura S."/>
            <person name="Suzuki N."/>
            <person name="Isshiki T."/>
        </authorList>
    </citation>
    <scope>NUCLEOTIDE SEQUENCE</scope>
    <source>
        <strain evidence="1">Pbs-1</strain>
    </source>
</reference>
<dbReference type="GO" id="GO:0016787">
    <property type="term" value="F:hydrolase activity"/>
    <property type="evidence" value="ECO:0007669"/>
    <property type="project" value="UniProtKB-KW"/>
</dbReference>
<protein>
    <submittedName>
        <fullName evidence="1">Alpha/beta hydrolase</fullName>
    </submittedName>
</protein>
<dbReference type="Gene3D" id="3.40.50.1820">
    <property type="entry name" value="alpha/beta hydrolase"/>
    <property type="match status" value="1"/>
</dbReference>
<dbReference type="AlphaFoldDB" id="A0AB33KTW0"/>
<dbReference type="PANTHER" id="PTHR47751:SF1">
    <property type="entry name" value="SUPERFAMILY HYDROLASE, PUTATIVE (AFU_ORTHOLOGUE AFUA_2G16580)-RELATED"/>
    <property type="match status" value="1"/>
</dbReference>
<dbReference type="InterPro" id="IPR029058">
    <property type="entry name" value="AB_hydrolase_fold"/>
</dbReference>
<sequence>MMNNLKAGKNSVTFTSFGVELAGDLYLPKGFDSNKKYKAIVSASPFPQVKGQIMATYGPEMAKRGFVFLGFDYLGMGDSPALPGEHKKSRYMFRLIENTWDAVSYLGTHPFIEEIEGLGVCQGGSIIASAAVTDHRIKKIAMVSGMMAADGFQWLGREVTDPMIAAANDSMQKQYETGEPDYYAPFGLDDEMTKEEFVTTAAYPVMAEETYNYYGKNGEKGPGTVKNASNIHIADQAMQSLISIGEAYADKIVQPSLVIYSTNASTAPCSTQFIAKLTNDNTTLAFDEFTHVDFYYKPEAVKASTDAVAEFFNK</sequence>